<reference evidence="2 3" key="1">
    <citation type="submission" date="2023-07" db="EMBL/GenBank/DDBJ databases">
        <title>Genomic Encyclopedia of Type Strains, Phase IV (KMG-IV): sequencing the most valuable type-strain genomes for metagenomic binning, comparative biology and taxonomic classification.</title>
        <authorList>
            <person name="Goeker M."/>
        </authorList>
    </citation>
    <scope>NUCLEOTIDE SEQUENCE [LARGE SCALE GENOMIC DNA]</scope>
    <source>
        <strain evidence="2 3">B6-8</strain>
    </source>
</reference>
<protein>
    <submittedName>
        <fullName evidence="2">Ketosteroid isomerase-like protein</fullName>
    </submittedName>
</protein>
<dbReference type="InterPro" id="IPR032710">
    <property type="entry name" value="NTF2-like_dom_sf"/>
</dbReference>
<evidence type="ECO:0000259" key="1">
    <source>
        <dbReference type="Pfam" id="PF13474"/>
    </source>
</evidence>
<evidence type="ECO:0000313" key="3">
    <source>
        <dbReference type="Proteomes" id="UP001241603"/>
    </source>
</evidence>
<comment type="caution">
    <text evidence="2">The sequence shown here is derived from an EMBL/GenBank/DDBJ whole genome shotgun (WGS) entry which is preliminary data.</text>
</comment>
<dbReference type="EMBL" id="JAUSVO010000004">
    <property type="protein sequence ID" value="MDQ0438723.1"/>
    <property type="molecule type" value="Genomic_DNA"/>
</dbReference>
<proteinExistence type="predicted"/>
<dbReference type="Gene3D" id="3.10.450.50">
    <property type="match status" value="1"/>
</dbReference>
<evidence type="ECO:0000313" key="2">
    <source>
        <dbReference type="EMBL" id="MDQ0438723.1"/>
    </source>
</evidence>
<accession>A0ABU0H8T2</accession>
<gene>
    <name evidence="2" type="ORF">QO014_003118</name>
</gene>
<dbReference type="Proteomes" id="UP001241603">
    <property type="component" value="Unassembled WGS sequence"/>
</dbReference>
<name>A0ABU0H8T2_9HYPH</name>
<feature type="domain" description="SnoaL-like" evidence="1">
    <location>
        <begin position="17"/>
        <end position="139"/>
    </location>
</feature>
<dbReference type="Pfam" id="PF13474">
    <property type="entry name" value="SnoaL_3"/>
    <property type="match status" value="1"/>
</dbReference>
<sequence>MTTEPGLRAEAADLETVRDWFAKLTAQVRAKDFEGAYPLFLDDFLAFGTVAAFEPGRESAERNQWRHVWTFIEDFQFRLDDVRAFVSPDRLFAMGLGIFDSTGFHEDGTPYPRSGRATVGLERKSVDEPWVANHTHMSLFSGTPPRSYGKKG</sequence>
<dbReference type="SUPFAM" id="SSF54427">
    <property type="entry name" value="NTF2-like"/>
    <property type="match status" value="1"/>
</dbReference>
<dbReference type="RefSeq" id="WP_266349615.1">
    <property type="nucleotide sequence ID" value="NZ_JAPKNG010000004.1"/>
</dbReference>
<keyword evidence="3" id="KW-1185">Reference proteome</keyword>
<dbReference type="InterPro" id="IPR037401">
    <property type="entry name" value="SnoaL-like"/>
</dbReference>
<organism evidence="2 3">
    <name type="scientific">Kaistia dalseonensis</name>
    <dbReference type="NCBI Taxonomy" id="410840"/>
    <lineage>
        <taxon>Bacteria</taxon>
        <taxon>Pseudomonadati</taxon>
        <taxon>Pseudomonadota</taxon>
        <taxon>Alphaproteobacteria</taxon>
        <taxon>Hyphomicrobiales</taxon>
        <taxon>Kaistiaceae</taxon>
        <taxon>Kaistia</taxon>
    </lineage>
</organism>